<dbReference type="AlphaFoldDB" id="A0A0K6FKN8"/>
<proteinExistence type="predicted"/>
<protein>
    <submittedName>
        <fullName evidence="2">Uncharacterized protein</fullName>
    </submittedName>
</protein>
<dbReference type="EMBL" id="CYGV01000001">
    <property type="protein sequence ID" value="CUA66702.1"/>
    <property type="molecule type" value="Genomic_DNA"/>
</dbReference>
<feature type="compositionally biased region" description="Polar residues" evidence="1">
    <location>
        <begin position="96"/>
        <end position="105"/>
    </location>
</feature>
<evidence type="ECO:0000313" key="3">
    <source>
        <dbReference type="Proteomes" id="UP000044841"/>
    </source>
</evidence>
<feature type="compositionally biased region" description="Basic and acidic residues" evidence="1">
    <location>
        <begin position="221"/>
        <end position="233"/>
    </location>
</feature>
<gene>
    <name evidence="2" type="ORF">RSOLAG22IIIB_00148</name>
</gene>
<feature type="compositionally biased region" description="Pro residues" evidence="1">
    <location>
        <begin position="114"/>
        <end position="123"/>
    </location>
</feature>
<dbReference type="Proteomes" id="UP000044841">
    <property type="component" value="Unassembled WGS sequence"/>
</dbReference>
<feature type="compositionally biased region" description="Polar residues" evidence="1">
    <location>
        <begin position="63"/>
        <end position="74"/>
    </location>
</feature>
<name>A0A0K6FKN8_9AGAM</name>
<reference evidence="2 3" key="1">
    <citation type="submission" date="2015-07" db="EMBL/GenBank/DDBJ databases">
        <authorList>
            <person name="Noorani M."/>
        </authorList>
    </citation>
    <scope>NUCLEOTIDE SEQUENCE [LARGE SCALE GENOMIC DNA]</scope>
    <source>
        <strain evidence="2">BBA 69670</strain>
    </source>
</reference>
<evidence type="ECO:0000256" key="1">
    <source>
        <dbReference type="SAM" id="MobiDB-lite"/>
    </source>
</evidence>
<feature type="region of interest" description="Disordered" evidence="1">
    <location>
        <begin position="176"/>
        <end position="391"/>
    </location>
</feature>
<feature type="compositionally biased region" description="Low complexity" evidence="1">
    <location>
        <begin position="143"/>
        <end position="153"/>
    </location>
</feature>
<feature type="region of interest" description="Disordered" evidence="1">
    <location>
        <begin position="60"/>
        <end position="153"/>
    </location>
</feature>
<feature type="compositionally biased region" description="Low complexity" evidence="1">
    <location>
        <begin position="176"/>
        <end position="214"/>
    </location>
</feature>
<feature type="compositionally biased region" description="Pro residues" evidence="1">
    <location>
        <begin position="317"/>
        <end position="329"/>
    </location>
</feature>
<evidence type="ECO:0000313" key="2">
    <source>
        <dbReference type="EMBL" id="CUA66702.1"/>
    </source>
</evidence>
<sequence>MAPPPSAGPKRSRRPVLSPHVAHAHAFAAVPSPGAPKLATSSYFPLPTPPAPLRTFTLARSEANPSVPASTSYPASVRDQGRPAQIDTHCGEKLQEVTNAPQSNATRRRIDAPPKSPFAPTPPTGSNYQFASAQFSNCTPTRSSGFSSSSSASARSMLSIAEIDCFFVQGSRSSAYSAARSNSSSQSRPLSESGGGSASLSELGLSSNEEAGSGDLWASDEAERERQREERKAFMKARQNLREEARRKKRASVGSPIDDAHAATWREVIQTRAAMPLKGIPESRAGSSHGASATGSPHGAQPTTQPAEPLADILRAPPLPSGPGPPPEPDAAIDSLVDGFSESMAFSEPIPDEHRSDQGSTPPADGTPPTLNRFDSGETAVGIPAVISQID</sequence>
<feature type="compositionally biased region" description="Low complexity" evidence="1">
    <location>
        <begin position="285"/>
        <end position="300"/>
    </location>
</feature>
<organism evidence="2 3">
    <name type="scientific">Rhizoctonia solani</name>
    <dbReference type="NCBI Taxonomy" id="456999"/>
    <lineage>
        <taxon>Eukaryota</taxon>
        <taxon>Fungi</taxon>
        <taxon>Dikarya</taxon>
        <taxon>Basidiomycota</taxon>
        <taxon>Agaricomycotina</taxon>
        <taxon>Agaricomycetes</taxon>
        <taxon>Cantharellales</taxon>
        <taxon>Ceratobasidiaceae</taxon>
        <taxon>Rhizoctonia</taxon>
    </lineage>
</organism>
<feature type="compositionally biased region" description="Polar residues" evidence="1">
    <location>
        <begin position="125"/>
        <end position="142"/>
    </location>
</feature>
<accession>A0A0K6FKN8</accession>
<keyword evidence="3" id="KW-1185">Reference proteome</keyword>